<feature type="compositionally biased region" description="Acidic residues" evidence="1">
    <location>
        <begin position="27"/>
        <end position="37"/>
    </location>
</feature>
<protein>
    <submittedName>
        <fullName evidence="2">Uncharacterized protein</fullName>
    </submittedName>
</protein>
<proteinExistence type="predicted"/>
<feature type="compositionally biased region" description="Polar residues" evidence="1">
    <location>
        <begin position="41"/>
        <end position="51"/>
    </location>
</feature>
<feature type="compositionally biased region" description="Polar residues" evidence="1">
    <location>
        <begin position="74"/>
        <end position="85"/>
    </location>
</feature>
<dbReference type="RefSeq" id="XP_007272212.1">
    <property type="nucleotide sequence ID" value="XM_007272150.1"/>
</dbReference>
<name>R7SGG9_FOMME</name>
<evidence type="ECO:0000256" key="1">
    <source>
        <dbReference type="SAM" id="MobiDB-lite"/>
    </source>
</evidence>
<dbReference type="AlphaFoldDB" id="R7SGG9"/>
<gene>
    <name evidence="2" type="ORF">FOMMEDRAFT_162980</name>
</gene>
<dbReference type="KEGG" id="fme:FOMMEDRAFT_162980"/>
<evidence type="ECO:0000313" key="3">
    <source>
        <dbReference type="Proteomes" id="UP000053630"/>
    </source>
</evidence>
<dbReference type="EMBL" id="JH718158">
    <property type="protein sequence ID" value="EJC97525.1"/>
    <property type="molecule type" value="Genomic_DNA"/>
</dbReference>
<feature type="compositionally biased region" description="Basic residues" evidence="1">
    <location>
        <begin position="141"/>
        <end position="153"/>
    </location>
</feature>
<reference evidence="3" key="1">
    <citation type="journal article" date="2012" name="Science">
        <title>The Paleozoic origin of enzymatic lignin decomposition reconstructed from 31 fungal genomes.</title>
        <authorList>
            <person name="Floudas D."/>
            <person name="Binder M."/>
            <person name="Riley R."/>
            <person name="Barry K."/>
            <person name="Blanchette R.A."/>
            <person name="Henrissat B."/>
            <person name="Martinez A.T."/>
            <person name="Otillar R."/>
            <person name="Spatafora J.W."/>
            <person name="Yadav J.S."/>
            <person name="Aerts A."/>
            <person name="Benoit I."/>
            <person name="Boyd A."/>
            <person name="Carlson A."/>
            <person name="Copeland A."/>
            <person name="Coutinho P.M."/>
            <person name="de Vries R.P."/>
            <person name="Ferreira P."/>
            <person name="Findley K."/>
            <person name="Foster B."/>
            <person name="Gaskell J."/>
            <person name="Glotzer D."/>
            <person name="Gorecki P."/>
            <person name="Heitman J."/>
            <person name="Hesse C."/>
            <person name="Hori C."/>
            <person name="Igarashi K."/>
            <person name="Jurgens J.A."/>
            <person name="Kallen N."/>
            <person name="Kersten P."/>
            <person name="Kohler A."/>
            <person name="Kuees U."/>
            <person name="Kumar T.K.A."/>
            <person name="Kuo A."/>
            <person name="LaButti K."/>
            <person name="Larrondo L.F."/>
            <person name="Lindquist E."/>
            <person name="Ling A."/>
            <person name="Lombard V."/>
            <person name="Lucas S."/>
            <person name="Lundell T."/>
            <person name="Martin R."/>
            <person name="McLaughlin D.J."/>
            <person name="Morgenstern I."/>
            <person name="Morin E."/>
            <person name="Murat C."/>
            <person name="Nagy L.G."/>
            <person name="Nolan M."/>
            <person name="Ohm R.A."/>
            <person name="Patyshakuliyeva A."/>
            <person name="Rokas A."/>
            <person name="Ruiz-Duenas F.J."/>
            <person name="Sabat G."/>
            <person name="Salamov A."/>
            <person name="Samejima M."/>
            <person name="Schmutz J."/>
            <person name="Slot J.C."/>
            <person name="St John F."/>
            <person name="Stenlid J."/>
            <person name="Sun H."/>
            <person name="Sun S."/>
            <person name="Syed K."/>
            <person name="Tsang A."/>
            <person name="Wiebenga A."/>
            <person name="Young D."/>
            <person name="Pisabarro A."/>
            <person name="Eastwood D.C."/>
            <person name="Martin F."/>
            <person name="Cullen D."/>
            <person name="Grigoriev I.V."/>
            <person name="Hibbett D.S."/>
        </authorList>
    </citation>
    <scope>NUCLEOTIDE SEQUENCE [LARGE SCALE GENOMIC DNA]</scope>
    <source>
        <strain evidence="3">MF3/22</strain>
    </source>
</reference>
<dbReference type="GeneID" id="18675945"/>
<evidence type="ECO:0000313" key="2">
    <source>
        <dbReference type="EMBL" id="EJC97525.1"/>
    </source>
</evidence>
<organism evidence="2 3">
    <name type="scientific">Fomitiporia mediterranea (strain MF3/22)</name>
    <name type="common">Grapevine white-rot fungus</name>
    <dbReference type="NCBI Taxonomy" id="694068"/>
    <lineage>
        <taxon>Eukaryota</taxon>
        <taxon>Fungi</taxon>
        <taxon>Dikarya</taxon>
        <taxon>Basidiomycota</taxon>
        <taxon>Agaricomycotina</taxon>
        <taxon>Agaricomycetes</taxon>
        <taxon>Hymenochaetales</taxon>
        <taxon>Hymenochaetaceae</taxon>
        <taxon>Fomitiporia</taxon>
    </lineage>
</organism>
<sequence length="170" mass="19029">MSKMQGWGATTHLNLAELTGALSLSEEPESYADDLEGESYVRSTSTPSQNEGVYLKSRGKKKKEKQEDPAKVNMQKNIHRSSSSYEPELEDPPAESLPQIRKRSTRSSTGGSNRVGFKASVTRYSETGQPEDDVINTEKNKHPKRKTGIRRKPSKEYRAAQEKTPIYPGK</sequence>
<feature type="region of interest" description="Disordered" evidence="1">
    <location>
        <begin position="27"/>
        <end position="170"/>
    </location>
</feature>
<keyword evidence="3" id="KW-1185">Reference proteome</keyword>
<dbReference type="Proteomes" id="UP000053630">
    <property type="component" value="Unassembled WGS sequence"/>
</dbReference>
<accession>R7SGG9</accession>